<protein>
    <submittedName>
        <fullName evidence="2">Uncharacterized protein</fullName>
    </submittedName>
</protein>
<gene>
    <name evidence="3" type="ORF">QA636_18180</name>
    <name evidence="2" type="ORF">SAMN05216337_10566</name>
</gene>
<evidence type="ECO:0000256" key="1">
    <source>
        <dbReference type="SAM" id="Phobius"/>
    </source>
</evidence>
<keyword evidence="1" id="KW-0812">Transmembrane</keyword>
<organism evidence="2 4">
    <name type="scientific">Bradyrhizobium brasilense</name>
    <dbReference type="NCBI Taxonomy" id="1419277"/>
    <lineage>
        <taxon>Bacteria</taxon>
        <taxon>Pseudomonadati</taxon>
        <taxon>Pseudomonadota</taxon>
        <taxon>Alphaproteobacteria</taxon>
        <taxon>Hyphomicrobiales</taxon>
        <taxon>Nitrobacteraceae</taxon>
        <taxon>Bradyrhizobium</taxon>
    </lineage>
</organism>
<proteinExistence type="predicted"/>
<evidence type="ECO:0000313" key="3">
    <source>
        <dbReference type="EMBL" id="WFU67307.1"/>
    </source>
</evidence>
<name>A0A1G7L3C7_9BRAD</name>
<keyword evidence="1" id="KW-0472">Membrane</keyword>
<reference evidence="2 4" key="1">
    <citation type="submission" date="2016-10" db="EMBL/GenBank/DDBJ databases">
        <authorList>
            <person name="de Groot N.N."/>
        </authorList>
    </citation>
    <scope>NUCLEOTIDE SEQUENCE [LARGE SCALE GENOMIC DNA]</scope>
    <source>
        <strain evidence="2 4">R5</strain>
    </source>
</reference>
<evidence type="ECO:0000313" key="4">
    <source>
        <dbReference type="Proteomes" id="UP000199245"/>
    </source>
</evidence>
<dbReference type="EMBL" id="FMZW01000056">
    <property type="protein sequence ID" value="SDF44007.1"/>
    <property type="molecule type" value="Genomic_DNA"/>
</dbReference>
<keyword evidence="1" id="KW-1133">Transmembrane helix</keyword>
<keyword evidence="5" id="KW-1185">Reference proteome</keyword>
<evidence type="ECO:0000313" key="2">
    <source>
        <dbReference type="EMBL" id="SDF44007.1"/>
    </source>
</evidence>
<dbReference type="RefSeq" id="WP_156436402.1">
    <property type="nucleotide sequence ID" value="NZ_CP121646.1"/>
</dbReference>
<dbReference type="AlphaFoldDB" id="A0A1G7L3C7"/>
<dbReference type="Proteomes" id="UP000199245">
    <property type="component" value="Unassembled WGS sequence"/>
</dbReference>
<dbReference type="EMBL" id="CP121646">
    <property type="protein sequence ID" value="WFU67307.1"/>
    <property type="molecule type" value="Genomic_DNA"/>
</dbReference>
<feature type="transmembrane region" description="Helical" evidence="1">
    <location>
        <begin position="6"/>
        <end position="26"/>
    </location>
</feature>
<dbReference type="Proteomes" id="UP001221546">
    <property type="component" value="Chromosome"/>
</dbReference>
<reference evidence="3 5" key="2">
    <citation type="submission" date="2023-04" db="EMBL/GenBank/DDBJ databases">
        <title>Australian commercial rhizobial inoculants.</title>
        <authorList>
            <person name="Kohlmeier M.G."/>
            <person name="O'Hara G.W."/>
            <person name="Colombi E."/>
            <person name="Ramsay J.P."/>
            <person name="Terpolilli J."/>
        </authorList>
    </citation>
    <scope>NUCLEOTIDE SEQUENCE [LARGE SCALE GENOMIC DNA]</scope>
    <source>
        <strain evidence="3 5">CB627</strain>
    </source>
</reference>
<accession>A0A1G7L3C7</accession>
<sequence length="49" mass="5590">MLTIPDLTLLLMVVVASLAVALIYMLRELEPKLARLRLRGGRVLRDRTE</sequence>
<evidence type="ECO:0000313" key="5">
    <source>
        <dbReference type="Proteomes" id="UP001221546"/>
    </source>
</evidence>